<evidence type="ECO:0000313" key="1">
    <source>
        <dbReference type="EMBL" id="CAB4133585.1"/>
    </source>
</evidence>
<protein>
    <submittedName>
        <fullName evidence="1">Uncharacterized protein</fullName>
    </submittedName>
</protein>
<organism evidence="1">
    <name type="scientific">uncultured Caudovirales phage</name>
    <dbReference type="NCBI Taxonomy" id="2100421"/>
    <lineage>
        <taxon>Viruses</taxon>
        <taxon>Duplodnaviria</taxon>
        <taxon>Heunggongvirae</taxon>
        <taxon>Uroviricota</taxon>
        <taxon>Caudoviricetes</taxon>
        <taxon>Peduoviridae</taxon>
        <taxon>Maltschvirus</taxon>
        <taxon>Maltschvirus maltsch</taxon>
    </lineage>
</organism>
<sequence>MATTFVQIGSTANDGTGDPIRTAFGTVNDNFDLINGALFAGTKSSIISAVNVTGGFLLSNTYIYANTWVNANAIVGNTVTSYGNLYVSKDGAYIVGNVTILGNLNVSGSQAASQSQQSGSPIIQLHYSATPLVVNDGKDIGLEFQYFSASNKLDFFGRQNSSSSLVYMQDVVDTANVITSGRFGNVQFGSLLLSNTTSSTSNVTGALQVSGGASVGGNLYVAGNVVSTFANVGNLSVKGYHVGSLNFASGDTIYINGSPVVTSATAFNGGTVGLTTSFYDTQATTRLGTGAVRVAGGFSANGNVYVGGSIVVADTSGILGNISANIIGNVITSVQPFITSLGLLTSLSMDGQINSQSIVPELNQTYSIGSSTSNRFLKVWTYDLDSSGTINSAGVTATGNIAINTGTNSGLTTTQPSAYVFNETATNVRIGGGGVTFFGSNTQSTSFGTGAIILAGGMGVGGNLTIRGSAGNAIVHTGHIIPSSNLVSNLGSTTNWYNTMYGVSSQAKYADLAEKYTSDAIYEIGTVVVFGGSAEITVTEQIADHRVAGVISGEPAYLMNAMSDGLSVALRGRVPVKVVGSVQKGDLLVTSSLAGYAISVGGDTSHGIKIFAKSLESNDDLGEKIIEAVIL</sequence>
<accession>A0A6J5LHB9</accession>
<dbReference type="Gene3D" id="2.40.300.10">
    <property type="entry name" value="Head decoration protein D"/>
    <property type="match status" value="1"/>
</dbReference>
<reference evidence="1" key="1">
    <citation type="submission" date="2020-04" db="EMBL/GenBank/DDBJ databases">
        <authorList>
            <person name="Chiriac C."/>
            <person name="Salcher M."/>
            <person name="Ghai R."/>
            <person name="Kavagutti S V."/>
        </authorList>
    </citation>
    <scope>NUCLEOTIDE SEQUENCE</scope>
</reference>
<dbReference type="EMBL" id="LR796274">
    <property type="protein sequence ID" value="CAB4133585.1"/>
    <property type="molecule type" value="Genomic_DNA"/>
</dbReference>
<gene>
    <name evidence="1" type="ORF">UFOVP257_307</name>
</gene>
<proteinExistence type="predicted"/>
<name>A0A6J5LHB9_9CAUD</name>